<comment type="caution">
    <text evidence="2">The sequence shown here is derived from an EMBL/GenBank/DDBJ whole genome shotgun (WGS) entry which is preliminary data.</text>
</comment>
<dbReference type="STRING" id="1802281.A3A44_02625"/>
<evidence type="ECO:0000313" key="2">
    <source>
        <dbReference type="EMBL" id="OHA09760.1"/>
    </source>
</evidence>
<evidence type="ECO:0000256" key="1">
    <source>
        <dbReference type="SAM" id="MobiDB-lite"/>
    </source>
</evidence>
<reference evidence="2 3" key="1">
    <citation type="journal article" date="2016" name="Nat. Commun.">
        <title>Thousands of microbial genomes shed light on interconnected biogeochemical processes in an aquifer system.</title>
        <authorList>
            <person name="Anantharaman K."/>
            <person name="Brown C.T."/>
            <person name="Hug L.A."/>
            <person name="Sharon I."/>
            <person name="Castelle C.J."/>
            <person name="Probst A.J."/>
            <person name="Thomas B.C."/>
            <person name="Singh A."/>
            <person name="Wilkins M.J."/>
            <person name="Karaoz U."/>
            <person name="Brodie E.L."/>
            <person name="Williams K.H."/>
            <person name="Hubbard S.S."/>
            <person name="Banfield J.F."/>
        </authorList>
    </citation>
    <scope>NUCLEOTIDE SEQUENCE [LARGE SCALE GENOMIC DNA]</scope>
</reference>
<feature type="region of interest" description="Disordered" evidence="1">
    <location>
        <begin position="24"/>
        <end position="46"/>
    </location>
</feature>
<dbReference type="EMBL" id="MHQT01000013">
    <property type="protein sequence ID" value="OHA09760.1"/>
    <property type="molecule type" value="Genomic_DNA"/>
</dbReference>
<dbReference type="AlphaFoldDB" id="A0A1G2LDT4"/>
<proteinExistence type="predicted"/>
<name>A0A1G2LDT4_9BACT</name>
<organism evidence="2 3">
    <name type="scientific">Candidatus Sungbacteria bacterium RIFCSPLOWO2_01_FULL_60_25</name>
    <dbReference type="NCBI Taxonomy" id="1802281"/>
    <lineage>
        <taxon>Bacteria</taxon>
        <taxon>Candidatus Sungiibacteriota</taxon>
    </lineage>
</organism>
<gene>
    <name evidence="2" type="ORF">A3A44_02625</name>
</gene>
<sequence>MAIGIVLVVLGVAAIAFLIWGGGTSPTPPPGGMPSPSLSPTPPVSGQLDQEIIREIGEVNAGRTIADIDQDIQATNLSAIDQELEALDQEMRGL</sequence>
<evidence type="ECO:0000313" key="3">
    <source>
        <dbReference type="Proteomes" id="UP000178977"/>
    </source>
</evidence>
<dbReference type="Proteomes" id="UP000178977">
    <property type="component" value="Unassembled WGS sequence"/>
</dbReference>
<feature type="compositionally biased region" description="Pro residues" evidence="1">
    <location>
        <begin position="26"/>
        <end position="43"/>
    </location>
</feature>
<protein>
    <submittedName>
        <fullName evidence="2">Uncharacterized protein</fullName>
    </submittedName>
</protein>
<accession>A0A1G2LDT4</accession>